<dbReference type="PANTHER" id="PTHR10057:SF0">
    <property type="entry name" value="TRANSLOCATOR PROTEIN"/>
    <property type="match status" value="1"/>
</dbReference>
<dbReference type="Pfam" id="PF03073">
    <property type="entry name" value="TspO_MBR"/>
    <property type="match status" value="1"/>
</dbReference>
<evidence type="ECO:0000256" key="5">
    <source>
        <dbReference type="ARBA" id="ARBA00023136"/>
    </source>
</evidence>
<sequence>MDRSFNIGRIRSGLALLLSLLICATALRLGSTLTTPNLGWYAGLAKPDFNPPNWVFPVAWTTLFCLMAVSLWLVVRASGGWIASNRALLPFGVQLVLNVAWSYAFFAHQNPFAGVCVIIALIAAIIWTIVAFARRDRLAAWLLVPYLGWVMFATALNVTIWRLNA</sequence>
<dbReference type="CDD" id="cd15904">
    <property type="entry name" value="TSPO_MBR"/>
    <property type="match status" value="1"/>
</dbReference>
<dbReference type="PANTHER" id="PTHR10057">
    <property type="entry name" value="PERIPHERAL-TYPE BENZODIAZEPINE RECEPTOR"/>
    <property type="match status" value="1"/>
</dbReference>
<proteinExistence type="inferred from homology"/>
<keyword evidence="8" id="KW-1185">Reference proteome</keyword>
<feature type="transmembrane region" description="Helical" evidence="6">
    <location>
        <begin position="140"/>
        <end position="161"/>
    </location>
</feature>
<feature type="transmembrane region" description="Helical" evidence="6">
    <location>
        <begin position="112"/>
        <end position="133"/>
    </location>
</feature>
<name>A0ABV9Z353_9HYPH</name>
<dbReference type="EMBL" id="JBHSJF010000006">
    <property type="protein sequence ID" value="MFC5068571.1"/>
    <property type="molecule type" value="Genomic_DNA"/>
</dbReference>
<organism evidence="7 8">
    <name type="scientific">Flaviflagellibacter deserti</name>
    <dbReference type="NCBI Taxonomy" id="2267266"/>
    <lineage>
        <taxon>Bacteria</taxon>
        <taxon>Pseudomonadati</taxon>
        <taxon>Pseudomonadota</taxon>
        <taxon>Alphaproteobacteria</taxon>
        <taxon>Hyphomicrobiales</taxon>
        <taxon>Flaviflagellibacter</taxon>
    </lineage>
</organism>
<keyword evidence="4 6" id="KW-1133">Transmembrane helix</keyword>
<gene>
    <name evidence="7" type="ORF">ACFPFW_11175</name>
</gene>
<dbReference type="PIRSF" id="PIRSF005859">
    <property type="entry name" value="PBR"/>
    <property type="match status" value="1"/>
</dbReference>
<keyword evidence="3 6" id="KW-0812">Transmembrane</keyword>
<dbReference type="Proteomes" id="UP001595796">
    <property type="component" value="Unassembled WGS sequence"/>
</dbReference>
<accession>A0ABV9Z353</accession>
<comment type="similarity">
    <text evidence="2">Belongs to the TspO/BZRP family.</text>
</comment>
<dbReference type="InterPro" id="IPR004307">
    <property type="entry name" value="TspO_MBR"/>
</dbReference>
<feature type="transmembrane region" description="Helical" evidence="6">
    <location>
        <begin position="54"/>
        <end position="75"/>
    </location>
</feature>
<evidence type="ECO:0000256" key="6">
    <source>
        <dbReference type="SAM" id="Phobius"/>
    </source>
</evidence>
<reference evidence="8" key="1">
    <citation type="journal article" date="2019" name="Int. J. Syst. Evol. Microbiol.">
        <title>The Global Catalogue of Microorganisms (GCM) 10K type strain sequencing project: providing services to taxonomists for standard genome sequencing and annotation.</title>
        <authorList>
            <consortium name="The Broad Institute Genomics Platform"/>
            <consortium name="The Broad Institute Genome Sequencing Center for Infectious Disease"/>
            <person name="Wu L."/>
            <person name="Ma J."/>
        </authorList>
    </citation>
    <scope>NUCLEOTIDE SEQUENCE [LARGE SCALE GENOMIC DNA]</scope>
    <source>
        <strain evidence="8">CGMCC 1.16444</strain>
    </source>
</reference>
<protein>
    <submittedName>
        <fullName evidence="7">TspO/MBR family protein</fullName>
    </submittedName>
</protein>
<dbReference type="RefSeq" id="WP_379770735.1">
    <property type="nucleotide sequence ID" value="NZ_JBHSJF010000006.1"/>
</dbReference>
<evidence type="ECO:0000313" key="7">
    <source>
        <dbReference type="EMBL" id="MFC5068571.1"/>
    </source>
</evidence>
<evidence type="ECO:0000256" key="4">
    <source>
        <dbReference type="ARBA" id="ARBA00022989"/>
    </source>
</evidence>
<evidence type="ECO:0000313" key="8">
    <source>
        <dbReference type="Proteomes" id="UP001595796"/>
    </source>
</evidence>
<evidence type="ECO:0000256" key="1">
    <source>
        <dbReference type="ARBA" id="ARBA00004141"/>
    </source>
</evidence>
<evidence type="ECO:0000256" key="2">
    <source>
        <dbReference type="ARBA" id="ARBA00007524"/>
    </source>
</evidence>
<feature type="transmembrane region" description="Helical" evidence="6">
    <location>
        <begin position="87"/>
        <end position="106"/>
    </location>
</feature>
<keyword evidence="5 6" id="KW-0472">Membrane</keyword>
<comment type="caution">
    <text evidence="7">The sequence shown here is derived from an EMBL/GenBank/DDBJ whole genome shotgun (WGS) entry which is preliminary data.</text>
</comment>
<dbReference type="InterPro" id="IPR038330">
    <property type="entry name" value="TspO/MBR-related_sf"/>
</dbReference>
<comment type="subcellular location">
    <subcellularLocation>
        <location evidence="1">Membrane</location>
        <topology evidence="1">Multi-pass membrane protein</topology>
    </subcellularLocation>
</comment>
<evidence type="ECO:0000256" key="3">
    <source>
        <dbReference type="ARBA" id="ARBA00022692"/>
    </source>
</evidence>
<dbReference type="Gene3D" id="1.20.1260.100">
    <property type="entry name" value="TspO/MBR protein"/>
    <property type="match status" value="1"/>
</dbReference>